<comment type="caution">
    <text evidence="14">The sequence shown here is derived from an EMBL/GenBank/DDBJ whole genome shotgun (WGS) entry which is preliminary data.</text>
</comment>
<evidence type="ECO:0000256" key="8">
    <source>
        <dbReference type="ARBA" id="ARBA00023116"/>
    </source>
</evidence>
<gene>
    <name evidence="14" type="ORF">BN9_103410</name>
</gene>
<comment type="catalytic activity">
    <reaction evidence="10 12">
        <text>a 2'-deoxyribonucleoside 5'-diphosphate + [thioredoxin]-disulfide + H2O = a ribonucleoside 5'-diphosphate + [thioredoxin]-dithiol</text>
        <dbReference type="Rhea" id="RHEA:23252"/>
        <dbReference type="Rhea" id="RHEA-COMP:10698"/>
        <dbReference type="Rhea" id="RHEA-COMP:10700"/>
        <dbReference type="ChEBI" id="CHEBI:15377"/>
        <dbReference type="ChEBI" id="CHEBI:29950"/>
        <dbReference type="ChEBI" id="CHEBI:50058"/>
        <dbReference type="ChEBI" id="CHEBI:57930"/>
        <dbReference type="ChEBI" id="CHEBI:73316"/>
        <dbReference type="EC" id="1.17.4.1"/>
    </reaction>
</comment>
<comment type="similarity">
    <text evidence="1 12">Belongs to the ribonucleoside diphosphate reductase large chain family.</text>
</comment>
<evidence type="ECO:0000256" key="4">
    <source>
        <dbReference type="ARBA" id="ARBA00022533"/>
    </source>
</evidence>
<keyword evidence="8 12" id="KW-0215">Deoxyribonucleotide synthesis</keyword>
<dbReference type="GO" id="GO:0009263">
    <property type="term" value="P:deoxyribonucleotide biosynthetic process"/>
    <property type="evidence" value="ECO:0007669"/>
    <property type="project" value="UniProtKB-KW"/>
</dbReference>
<evidence type="ECO:0000256" key="5">
    <source>
        <dbReference type="ARBA" id="ARBA00022741"/>
    </source>
</evidence>
<dbReference type="GO" id="GO:0004748">
    <property type="term" value="F:ribonucleoside-diphosphate reductase activity, thioredoxin disulfide as acceptor"/>
    <property type="evidence" value="ECO:0007669"/>
    <property type="project" value="UniProtKB-EC"/>
</dbReference>
<dbReference type="EMBL" id="CAIX01000271">
    <property type="protein sequence ID" value="CCI49087.1"/>
    <property type="molecule type" value="Genomic_DNA"/>
</dbReference>
<evidence type="ECO:0000313" key="14">
    <source>
        <dbReference type="EMBL" id="CCI49087.1"/>
    </source>
</evidence>
<evidence type="ECO:0000256" key="1">
    <source>
        <dbReference type="ARBA" id="ARBA00010406"/>
    </source>
</evidence>
<dbReference type="OrthoDB" id="3000483at2759"/>
<comment type="function">
    <text evidence="9 12">Provides the precursors necessary for DNA synthesis. Catalyzes the biosynthesis of deoxyribonucleotides from the corresponding ribonucleotides.</text>
</comment>
<dbReference type="CDD" id="cd01679">
    <property type="entry name" value="RNR_I"/>
    <property type="match status" value="1"/>
</dbReference>
<dbReference type="PROSITE" id="PS51161">
    <property type="entry name" value="ATP_CONE"/>
    <property type="match status" value="1"/>
</dbReference>
<dbReference type="UniPathway" id="UPA00326"/>
<dbReference type="FunFam" id="3.20.70.20:FF:000010">
    <property type="entry name" value="Ribonucleoside-diphosphate reductase"/>
    <property type="match status" value="1"/>
</dbReference>
<dbReference type="SUPFAM" id="SSF51998">
    <property type="entry name" value="PFL-like glycyl radical enzymes"/>
    <property type="match status" value="1"/>
</dbReference>
<keyword evidence="15" id="KW-1185">Reference proteome</keyword>
<proteinExistence type="inferred from homology"/>
<dbReference type="EC" id="1.17.4.1" evidence="3 12"/>
<dbReference type="NCBIfam" id="TIGR02506">
    <property type="entry name" value="NrdE_NrdA"/>
    <property type="match status" value="1"/>
</dbReference>
<evidence type="ECO:0000256" key="7">
    <source>
        <dbReference type="ARBA" id="ARBA00023002"/>
    </source>
</evidence>
<comment type="subunit">
    <text evidence="2">Heterodimer of a large and a small subunit.</text>
</comment>
<dbReference type="InterPro" id="IPR008926">
    <property type="entry name" value="RNR_R1-su_N"/>
</dbReference>
<evidence type="ECO:0000256" key="12">
    <source>
        <dbReference type="RuleBase" id="RU003410"/>
    </source>
</evidence>
<dbReference type="InterPro" id="IPR039718">
    <property type="entry name" value="Rrm1"/>
</dbReference>
<dbReference type="Pfam" id="PF02867">
    <property type="entry name" value="Ribonuc_red_lgC"/>
    <property type="match status" value="1"/>
</dbReference>
<dbReference type="InParanoid" id="A0A024GQT9"/>
<dbReference type="Gene3D" id="3.20.70.20">
    <property type="match status" value="1"/>
</dbReference>
<evidence type="ECO:0000256" key="6">
    <source>
        <dbReference type="ARBA" id="ARBA00022840"/>
    </source>
</evidence>
<evidence type="ECO:0000256" key="11">
    <source>
        <dbReference type="PROSITE-ProRule" id="PRU00492"/>
    </source>
</evidence>
<keyword evidence="6 11" id="KW-0067">ATP-binding</keyword>
<keyword evidence="5 11" id="KW-0547">Nucleotide-binding</keyword>
<feature type="domain" description="ATP-cone" evidence="13">
    <location>
        <begin position="1"/>
        <end position="92"/>
    </location>
</feature>
<dbReference type="InterPro" id="IPR000788">
    <property type="entry name" value="RNR_lg_C"/>
</dbReference>
<evidence type="ECO:0000256" key="10">
    <source>
        <dbReference type="ARBA" id="ARBA00047754"/>
    </source>
</evidence>
<evidence type="ECO:0000256" key="3">
    <source>
        <dbReference type="ARBA" id="ARBA00012274"/>
    </source>
</evidence>
<dbReference type="PANTHER" id="PTHR11573">
    <property type="entry name" value="RIBONUCLEOSIDE-DIPHOSPHATE REDUCTASE LARGE CHAIN"/>
    <property type="match status" value="1"/>
</dbReference>
<dbReference type="PROSITE" id="PS00089">
    <property type="entry name" value="RIBORED_LARGE"/>
    <property type="match status" value="1"/>
</dbReference>
<accession>A0A024GQT9</accession>
<reference evidence="14 15" key="1">
    <citation type="submission" date="2012-05" db="EMBL/GenBank/DDBJ databases">
        <title>Recombination and specialization in a pathogen metapopulation.</title>
        <authorList>
            <person name="Gardiner A."/>
            <person name="Kemen E."/>
            <person name="Schultz-Larsen T."/>
            <person name="MacLean D."/>
            <person name="Van Oosterhout C."/>
            <person name="Jones J.D.G."/>
        </authorList>
    </citation>
    <scope>NUCLEOTIDE SEQUENCE [LARGE SCALE GENOMIC DNA]</scope>
    <source>
        <strain evidence="14 15">Ac Nc2</strain>
    </source>
</reference>
<dbReference type="Proteomes" id="UP000053237">
    <property type="component" value="Unassembled WGS sequence"/>
</dbReference>
<dbReference type="SUPFAM" id="SSF48168">
    <property type="entry name" value="R1 subunit of ribonucleotide reductase, N-terminal domain"/>
    <property type="match status" value="1"/>
</dbReference>
<keyword evidence="4" id="KW-0021">Allosteric enzyme</keyword>
<sequence>MYVIKRDGRKEVVKFDKITARITKLCYNLNTEYVDPVQISQKVIAGVYPGVTTSELDELAAETAAYCSTQHPDFSKLAARIAISNLHKNTNKVFSENIQLFYENKHETTKVPAPLIANDVHRIVMENKEALNSAIIGDRDFDYDYFGFKTLEKSYLLRVNGKVCERPQHMIMRVAVGIHKENLDAVLETYEHMSQKFFTHATPTLFNAGTPRPQLSSCFLLSMQDDSIDGIYDTLKQCACISKWAGGIGVSISNIRSTNSYIRGTNGSSNGIVPMLRVFNDTARYVDQGGGKRKGSFAIYLEPWHADIFEFLELRKNHGNELHRARDLFYALWIPDLFMKRVEDNQEWSLFCPNEAPRLYETWGSEFDALYEKYESQNIARKTVKAQQLWFAILDSQIETGTPYMLYKDACNRKSNQQNLGTIRSSNLCCEIIEYSDSKEVAVCNLASIALSKFVYQKEFQFAKLYEITKIVTKNLNKIIDLNYYPIPEAQVSNQRHRPIGIGVQGLADTFLLMSLPFESKAARELNKEIFETMYFAAMEASMELARELGPYESYAGSPVSRGIFQFDMWQVIPDSGRWDWKQLKEQVATHGIRNSLLLAPMPTASTAQILGNCESIEPFTSNMFNRRVLAGEFTIVNKYLMEELIEMNLWTSDVRNQILRDRGSVQNIAEIPPHVKEKYKTVWEIKQKAILDMAADRGAYICQSQSLNIHIADPTVSKLTSMHFYAWKKGLKTGMYYLRTRPRADAIQFTVDQKSLDDSALAKLKQTEDAKEEEEEECLVCGA</sequence>
<evidence type="ECO:0000256" key="9">
    <source>
        <dbReference type="ARBA" id="ARBA00024942"/>
    </source>
</evidence>
<keyword evidence="7 12" id="KW-0560">Oxidoreductase</keyword>
<dbReference type="PRINTS" id="PR01183">
    <property type="entry name" value="RIBORDTASEM1"/>
</dbReference>
<evidence type="ECO:0000256" key="2">
    <source>
        <dbReference type="ARBA" id="ARBA00011771"/>
    </source>
</evidence>
<dbReference type="InterPro" id="IPR005144">
    <property type="entry name" value="ATP-cone_dom"/>
</dbReference>
<dbReference type="InterPro" id="IPR013346">
    <property type="entry name" value="NrdE_NrdA_C"/>
</dbReference>
<protein>
    <recommendedName>
        <fullName evidence="3 12">Ribonucleoside-diphosphate reductase</fullName>
        <ecNumber evidence="3 12">1.17.4.1</ecNumber>
    </recommendedName>
</protein>
<dbReference type="FunCoup" id="A0A024GQT9">
    <property type="interactions" value="587"/>
</dbReference>
<dbReference type="InterPro" id="IPR013509">
    <property type="entry name" value="RNR_lsu_N"/>
</dbReference>
<evidence type="ECO:0000259" key="13">
    <source>
        <dbReference type="PROSITE" id="PS51161"/>
    </source>
</evidence>
<organism evidence="14 15">
    <name type="scientific">Albugo candida</name>
    <dbReference type="NCBI Taxonomy" id="65357"/>
    <lineage>
        <taxon>Eukaryota</taxon>
        <taxon>Sar</taxon>
        <taxon>Stramenopiles</taxon>
        <taxon>Oomycota</taxon>
        <taxon>Peronosporomycetes</taxon>
        <taxon>Albuginales</taxon>
        <taxon>Albuginaceae</taxon>
        <taxon>Albugo</taxon>
    </lineage>
</organism>
<evidence type="ECO:0000313" key="15">
    <source>
        <dbReference type="Proteomes" id="UP000053237"/>
    </source>
</evidence>
<dbReference type="GO" id="GO:0005524">
    <property type="term" value="F:ATP binding"/>
    <property type="evidence" value="ECO:0007669"/>
    <property type="project" value="UniProtKB-UniRule"/>
</dbReference>
<dbReference type="Pfam" id="PF03477">
    <property type="entry name" value="ATP-cone"/>
    <property type="match status" value="1"/>
</dbReference>
<dbReference type="Pfam" id="PF00317">
    <property type="entry name" value="Ribonuc_red_lgN"/>
    <property type="match status" value="1"/>
</dbReference>
<dbReference type="STRING" id="65357.A0A024GQT9"/>
<dbReference type="PANTHER" id="PTHR11573:SF6">
    <property type="entry name" value="RIBONUCLEOSIDE-DIPHOSPHATE REDUCTASE LARGE SUBUNIT"/>
    <property type="match status" value="1"/>
</dbReference>
<dbReference type="GO" id="GO:0005971">
    <property type="term" value="C:ribonucleoside-diphosphate reductase complex"/>
    <property type="evidence" value="ECO:0007669"/>
    <property type="project" value="TreeGrafter"/>
</dbReference>
<name>A0A024GQT9_9STRA</name>
<dbReference type="AlphaFoldDB" id="A0A024GQT9"/>